<gene>
    <name evidence="3" type="ORF">ESZ48_03645</name>
</gene>
<dbReference type="PANTHER" id="PTHR28008:SF1">
    <property type="entry name" value="DOMAIN PROTEIN, PUTATIVE (AFU_ORTHOLOGUE AFUA_3G10980)-RELATED"/>
    <property type="match status" value="1"/>
</dbReference>
<evidence type="ECO:0000313" key="4">
    <source>
        <dbReference type="Proteomes" id="UP000289792"/>
    </source>
</evidence>
<feature type="domain" description="VanZ-like" evidence="2">
    <location>
        <begin position="38"/>
        <end position="113"/>
    </location>
</feature>
<dbReference type="AlphaFoldDB" id="A0A4Q0XPB8"/>
<feature type="transmembrane region" description="Helical" evidence="1">
    <location>
        <begin position="94"/>
        <end position="114"/>
    </location>
</feature>
<comment type="caution">
    <text evidence="3">The sequence shown here is derived from an EMBL/GenBank/DDBJ whole genome shotgun (WGS) entry which is preliminary data.</text>
</comment>
<proteinExistence type="predicted"/>
<name>A0A4Q0XPB8_9FLAO</name>
<evidence type="ECO:0000256" key="1">
    <source>
        <dbReference type="SAM" id="Phobius"/>
    </source>
</evidence>
<dbReference type="OrthoDB" id="5472246at2"/>
<keyword evidence="4" id="KW-1185">Reference proteome</keyword>
<dbReference type="Proteomes" id="UP000289792">
    <property type="component" value="Unassembled WGS sequence"/>
</dbReference>
<feature type="transmembrane region" description="Helical" evidence="1">
    <location>
        <begin position="39"/>
        <end position="56"/>
    </location>
</feature>
<dbReference type="RefSeq" id="WP_129015927.1">
    <property type="nucleotide sequence ID" value="NZ_SDDZ01000001.1"/>
</dbReference>
<dbReference type="PANTHER" id="PTHR28008">
    <property type="entry name" value="DOMAIN PROTEIN, PUTATIVE (AFU_ORTHOLOGUE AFUA_3G10980)-RELATED"/>
    <property type="match status" value="1"/>
</dbReference>
<keyword evidence="1" id="KW-0812">Transmembrane</keyword>
<reference evidence="3 4" key="1">
    <citation type="submission" date="2019-01" db="EMBL/GenBank/DDBJ databases">
        <title>Genome sequence of the Antarctic species Gelidibacter gilvus ACAM 158(T).</title>
        <authorList>
            <person name="Bowman J.P."/>
        </authorList>
    </citation>
    <scope>NUCLEOTIDE SEQUENCE [LARGE SCALE GENOMIC DNA]</scope>
    <source>
        <strain evidence="3 4">IC158</strain>
    </source>
</reference>
<dbReference type="InterPro" id="IPR006976">
    <property type="entry name" value="VanZ-like"/>
</dbReference>
<keyword evidence="1" id="KW-1133">Transmembrane helix</keyword>
<dbReference type="NCBIfam" id="NF037970">
    <property type="entry name" value="vanZ_1"/>
    <property type="match status" value="1"/>
</dbReference>
<feature type="transmembrane region" description="Helical" evidence="1">
    <location>
        <begin position="65"/>
        <end position="82"/>
    </location>
</feature>
<evidence type="ECO:0000259" key="2">
    <source>
        <dbReference type="Pfam" id="PF04892"/>
    </source>
</evidence>
<organism evidence="3 4">
    <name type="scientific">Gelidibacter gilvus</name>
    <dbReference type="NCBI Taxonomy" id="59602"/>
    <lineage>
        <taxon>Bacteria</taxon>
        <taxon>Pseudomonadati</taxon>
        <taxon>Bacteroidota</taxon>
        <taxon>Flavobacteriia</taxon>
        <taxon>Flavobacteriales</taxon>
        <taxon>Flavobacteriaceae</taxon>
        <taxon>Gelidibacter</taxon>
    </lineage>
</organism>
<feature type="transmembrane region" description="Helical" evidence="1">
    <location>
        <begin position="7"/>
        <end position="27"/>
    </location>
</feature>
<protein>
    <recommendedName>
        <fullName evidence="2">VanZ-like domain-containing protein</fullName>
    </recommendedName>
</protein>
<dbReference type="EMBL" id="SDDZ01000001">
    <property type="protein sequence ID" value="RXJ52793.1"/>
    <property type="molecule type" value="Genomic_DNA"/>
</dbReference>
<dbReference type="Pfam" id="PF04892">
    <property type="entry name" value="VanZ"/>
    <property type="match status" value="1"/>
</dbReference>
<evidence type="ECO:0000313" key="3">
    <source>
        <dbReference type="EMBL" id="RXJ52793.1"/>
    </source>
</evidence>
<accession>A0A4Q0XPB8</accession>
<sequence>MPKQWALTLLVVYAIVLLVLSLVSIGGFEPLGSSFDDKINHFGAYFFLTLFIFNYFKTLNLKRGLLYALIIASTYGVIMEVLQKYLTNERMFDVYDMIANAFGAIIAVLFVIFYRKLKLK</sequence>
<keyword evidence="1" id="KW-0472">Membrane</keyword>